<evidence type="ECO:0000259" key="10">
    <source>
        <dbReference type="Pfam" id="PF01138"/>
    </source>
</evidence>
<comment type="subcellular location">
    <subcellularLocation>
        <location evidence="1">Cytoplasm</location>
    </subcellularLocation>
    <subcellularLocation>
        <location evidence="2">Nucleus</location>
        <location evidence="2">Nucleolus</location>
    </subcellularLocation>
</comment>
<dbReference type="GO" id="GO:0034473">
    <property type="term" value="P:U1 snRNA 3'-end processing"/>
    <property type="evidence" value="ECO:0007669"/>
    <property type="project" value="TreeGrafter"/>
</dbReference>
<evidence type="ECO:0000256" key="8">
    <source>
        <dbReference type="ARBA" id="ARBA00023242"/>
    </source>
</evidence>
<dbReference type="OrthoDB" id="45882at2759"/>
<dbReference type="Gene3D" id="3.30.230.70">
    <property type="entry name" value="GHMP Kinase, N-terminal domain"/>
    <property type="match status" value="1"/>
</dbReference>
<keyword evidence="8" id="KW-0539">Nucleus</keyword>
<dbReference type="GO" id="GO:0034476">
    <property type="term" value="P:U5 snRNA 3'-end processing"/>
    <property type="evidence" value="ECO:0007669"/>
    <property type="project" value="TreeGrafter"/>
</dbReference>
<organism evidence="11 12">
    <name type="scientific">Agrilus planipennis</name>
    <name type="common">Emerald ash borer</name>
    <name type="synonym">Agrilus marcopoli</name>
    <dbReference type="NCBI Taxonomy" id="224129"/>
    <lineage>
        <taxon>Eukaryota</taxon>
        <taxon>Metazoa</taxon>
        <taxon>Ecdysozoa</taxon>
        <taxon>Arthropoda</taxon>
        <taxon>Hexapoda</taxon>
        <taxon>Insecta</taxon>
        <taxon>Pterygota</taxon>
        <taxon>Neoptera</taxon>
        <taxon>Endopterygota</taxon>
        <taxon>Coleoptera</taxon>
        <taxon>Polyphaga</taxon>
        <taxon>Elateriformia</taxon>
        <taxon>Buprestoidea</taxon>
        <taxon>Buprestidae</taxon>
        <taxon>Agrilinae</taxon>
        <taxon>Agrilus</taxon>
    </lineage>
</organism>
<keyword evidence="4" id="KW-0963">Cytoplasm</keyword>
<evidence type="ECO:0000256" key="5">
    <source>
        <dbReference type="ARBA" id="ARBA00022552"/>
    </source>
</evidence>
<accession>A0A7F5R3F8</accession>
<feature type="domain" description="Exoribonuclease phosphorolytic" evidence="10">
    <location>
        <begin position="32"/>
        <end position="161"/>
    </location>
</feature>
<evidence type="ECO:0000256" key="3">
    <source>
        <dbReference type="ARBA" id="ARBA00006678"/>
    </source>
</evidence>
<comment type="similarity">
    <text evidence="3">Belongs to the RNase PH family.</text>
</comment>
<sequence>MAKQYKTLHPQKYYRDYLAHNIRPDGRDLDSFRPAVLSCGSISTANGSAIAKIGQTTVVCGIKAELCQPKADKPEEGFIIPSVELPPLCSSKFKPGPPSVEAQIATRLLADIIENSECINTKKLCITKEKLVWCLYADLICLDHDGALIDACVLALMAALRTGVT</sequence>
<dbReference type="GO" id="GO:0071038">
    <property type="term" value="P:TRAMP-dependent tRNA surveillance pathway"/>
    <property type="evidence" value="ECO:0007669"/>
    <property type="project" value="TreeGrafter"/>
</dbReference>
<evidence type="ECO:0000313" key="11">
    <source>
        <dbReference type="Proteomes" id="UP000192223"/>
    </source>
</evidence>
<dbReference type="GO" id="GO:0071035">
    <property type="term" value="P:nuclear polyadenylation-dependent rRNA catabolic process"/>
    <property type="evidence" value="ECO:0007669"/>
    <property type="project" value="TreeGrafter"/>
</dbReference>
<reference evidence="12" key="1">
    <citation type="submission" date="2025-08" db="UniProtKB">
        <authorList>
            <consortium name="RefSeq"/>
        </authorList>
    </citation>
    <scope>IDENTIFICATION</scope>
    <source>
        <tissue evidence="12">Entire body</tissue>
    </source>
</reference>
<evidence type="ECO:0000256" key="6">
    <source>
        <dbReference type="ARBA" id="ARBA00022835"/>
    </source>
</evidence>
<dbReference type="PANTHER" id="PTHR11097:SF9">
    <property type="entry name" value="EXOSOME COMPLEX COMPONENT RRP43"/>
    <property type="match status" value="1"/>
</dbReference>
<keyword evidence="11" id="KW-1185">Reference proteome</keyword>
<dbReference type="GO" id="GO:0016075">
    <property type="term" value="P:rRNA catabolic process"/>
    <property type="evidence" value="ECO:0007669"/>
    <property type="project" value="TreeGrafter"/>
</dbReference>
<dbReference type="GO" id="GO:0000177">
    <property type="term" value="C:cytoplasmic exosome (RNase complex)"/>
    <property type="evidence" value="ECO:0007669"/>
    <property type="project" value="TreeGrafter"/>
</dbReference>
<dbReference type="GO" id="GO:0034475">
    <property type="term" value="P:U4 snRNA 3'-end processing"/>
    <property type="evidence" value="ECO:0007669"/>
    <property type="project" value="TreeGrafter"/>
</dbReference>
<evidence type="ECO:0000313" key="12">
    <source>
        <dbReference type="RefSeq" id="XP_025829734.1"/>
    </source>
</evidence>
<dbReference type="RefSeq" id="XP_025829734.1">
    <property type="nucleotide sequence ID" value="XM_025973949.1"/>
</dbReference>
<dbReference type="AlphaFoldDB" id="A0A7F5R3F8"/>
<dbReference type="InParanoid" id="A0A7F5R3F8"/>
<evidence type="ECO:0000256" key="1">
    <source>
        <dbReference type="ARBA" id="ARBA00004496"/>
    </source>
</evidence>
<protein>
    <recommendedName>
        <fullName evidence="9">Ribosomal RNA-processing protein 43</fullName>
    </recommendedName>
</protein>
<name>A0A7F5R3F8_AGRPL</name>
<proteinExistence type="inferred from homology"/>
<dbReference type="InterPro" id="IPR027408">
    <property type="entry name" value="PNPase/RNase_PH_dom_sf"/>
</dbReference>
<gene>
    <name evidence="12" type="primary">LOC108740175</name>
</gene>
<dbReference type="SUPFAM" id="SSF54211">
    <property type="entry name" value="Ribosomal protein S5 domain 2-like"/>
    <property type="match status" value="1"/>
</dbReference>
<evidence type="ECO:0000256" key="2">
    <source>
        <dbReference type="ARBA" id="ARBA00004604"/>
    </source>
</evidence>
<dbReference type="InterPro" id="IPR001247">
    <property type="entry name" value="ExoRNase_PH_dom1"/>
</dbReference>
<keyword evidence="5" id="KW-0698">rRNA processing</keyword>
<evidence type="ECO:0000256" key="4">
    <source>
        <dbReference type="ARBA" id="ARBA00022490"/>
    </source>
</evidence>
<dbReference type="GO" id="GO:0000467">
    <property type="term" value="P:exonucleolytic trimming to generate mature 3'-end of 5.8S rRNA from tricistronic rRNA transcript (SSU-rRNA, 5.8S rRNA, LSU-rRNA)"/>
    <property type="evidence" value="ECO:0007669"/>
    <property type="project" value="TreeGrafter"/>
</dbReference>
<dbReference type="PANTHER" id="PTHR11097">
    <property type="entry name" value="EXOSOME COMPLEX EXONUCLEASE RIBOSOMAL RNA PROCESSING PROTEIN"/>
    <property type="match status" value="1"/>
</dbReference>
<dbReference type="GO" id="GO:0035925">
    <property type="term" value="F:mRNA 3'-UTR AU-rich region binding"/>
    <property type="evidence" value="ECO:0007669"/>
    <property type="project" value="TreeGrafter"/>
</dbReference>
<dbReference type="Pfam" id="PF01138">
    <property type="entry name" value="RNase_PH"/>
    <property type="match status" value="1"/>
</dbReference>
<dbReference type="KEGG" id="apln:108740175"/>
<dbReference type="InterPro" id="IPR020568">
    <property type="entry name" value="Ribosomal_Su5_D2-typ_SF"/>
</dbReference>
<dbReference type="Proteomes" id="UP000192223">
    <property type="component" value="Unplaced"/>
</dbReference>
<dbReference type="InterPro" id="IPR050590">
    <property type="entry name" value="Exosome_comp_Rrp42_subfam"/>
</dbReference>
<dbReference type="GO" id="GO:0005730">
    <property type="term" value="C:nucleolus"/>
    <property type="evidence" value="ECO:0007669"/>
    <property type="project" value="UniProtKB-SubCell"/>
</dbReference>
<dbReference type="GO" id="GO:0071028">
    <property type="term" value="P:nuclear mRNA surveillance"/>
    <property type="evidence" value="ECO:0007669"/>
    <property type="project" value="TreeGrafter"/>
</dbReference>
<evidence type="ECO:0000256" key="9">
    <source>
        <dbReference type="ARBA" id="ARBA00030617"/>
    </source>
</evidence>
<dbReference type="GeneID" id="108740175"/>
<keyword evidence="6" id="KW-0271">Exosome</keyword>
<evidence type="ECO:0000256" key="7">
    <source>
        <dbReference type="ARBA" id="ARBA00022884"/>
    </source>
</evidence>
<keyword evidence="7" id="KW-0694">RNA-binding</keyword>
<dbReference type="GO" id="GO:0000176">
    <property type="term" value="C:nuclear exosome (RNase complex)"/>
    <property type="evidence" value="ECO:0007669"/>
    <property type="project" value="TreeGrafter"/>
</dbReference>